<evidence type="ECO:0000256" key="2">
    <source>
        <dbReference type="ARBA" id="ARBA00023043"/>
    </source>
</evidence>
<dbReference type="Proteomes" id="UP000630445">
    <property type="component" value="Unassembled WGS sequence"/>
</dbReference>
<accession>A0A8H6UK39</accession>
<feature type="repeat" description="ANK" evidence="3">
    <location>
        <begin position="501"/>
        <end position="533"/>
    </location>
</feature>
<dbReference type="EMBL" id="JACBAD010001609">
    <property type="protein sequence ID" value="KAF7139661.1"/>
    <property type="molecule type" value="Genomic_DNA"/>
</dbReference>
<evidence type="ECO:0000256" key="1">
    <source>
        <dbReference type="ARBA" id="ARBA00022737"/>
    </source>
</evidence>
<protein>
    <recommendedName>
        <fullName evidence="7">Fungal N-terminal domain-containing protein</fullName>
    </recommendedName>
</protein>
<proteinExistence type="predicted"/>
<keyword evidence="6" id="KW-1185">Reference proteome</keyword>
<evidence type="ECO:0008006" key="7">
    <source>
        <dbReference type="Google" id="ProtNLM"/>
    </source>
</evidence>
<dbReference type="PANTHER" id="PTHR24166">
    <property type="entry name" value="ROLLING PEBBLES, ISOFORM B"/>
    <property type="match status" value="1"/>
</dbReference>
<evidence type="ECO:0000313" key="5">
    <source>
        <dbReference type="EMBL" id="KAF7174112.1"/>
    </source>
</evidence>
<sequence>MDPLSITVSAITLLGAVKGTSKGLQKLVSLRRASDLVLALINELEDFQIILNVIQSVVTQRESIAKAPAGLTGDLNSLLKRSKGLLGEIQVMTDGLLASHGSKEQPRLSHVKWLKRQSALQPLQKELEGIRQTISALLAAAVSSDVLRVELRLDEIAGVSSIAQAQQAQALHVVTQQLKSQELLLSDIRSQIPPHHQGQPASPSEDSLAGAGDIVSNGGLVCVKSSYYLFGGYTSCLCHCHRRGSHIRSPKMLDRLLGTLFASYVGRPRGMNACLEGCHHQGGARLRITHFFPHWFFMGKFTAVISQNLHECLHTSVMISRQISPKSSVFQLCRAGDLDGLKDLFTRGLASPFDVSAQTGSSVLTHAVMGCHGDVCRFLIESGADPFAENMFGNRPIDDALDLILTSQLQTDTFAKFFSNGEFYEDKQFSIVHKVATELLPLDLPAVLYGSSASSSSSTSSIDLKDADGRTALAWAAGRCNITILRTLLSFAADPNSKDRLGAVPLFAAVKSGPLASVQLLLSRGADVNARDHWGNNSLHVAALRRREADMAQLLITAGADLDQRDRTGWTPLCAAIFWDNIAIVEILIASGADLENRDTDGMTPLLLAVYHDRAECVSQLLSAGTDISAVTKRGRSILHIAAEAAGIHVLEKLETHLARSRGSVDLEPTAKDSGGKTAMMIFENSERASTSGLRIAFESLVATASIPILQTRTITSATRSYVSLKSDTDIESVATVWEDAEEFLKSGVTWTDIGARRKRGLRVWLRLLKCPLQ</sequence>
<dbReference type="PROSITE" id="PS50297">
    <property type="entry name" value="ANK_REP_REGION"/>
    <property type="match status" value="5"/>
</dbReference>
<dbReference type="InterPro" id="IPR036770">
    <property type="entry name" value="Ankyrin_rpt-contain_sf"/>
</dbReference>
<keyword evidence="1" id="KW-0677">Repeat</keyword>
<dbReference type="InterPro" id="IPR002110">
    <property type="entry name" value="Ankyrin_rpt"/>
</dbReference>
<dbReference type="InterPro" id="IPR050889">
    <property type="entry name" value="Dendritic_Spine_Reg/Scaffold"/>
</dbReference>
<evidence type="ECO:0000313" key="4">
    <source>
        <dbReference type="EMBL" id="KAF7139661.1"/>
    </source>
</evidence>
<dbReference type="SMART" id="SM00248">
    <property type="entry name" value="ANK"/>
    <property type="match status" value="7"/>
</dbReference>
<feature type="repeat" description="ANK" evidence="3">
    <location>
        <begin position="601"/>
        <end position="633"/>
    </location>
</feature>
<comment type="caution">
    <text evidence="4">The sequence shown here is derived from an EMBL/GenBank/DDBJ whole genome shotgun (WGS) entry which is preliminary data.</text>
</comment>
<dbReference type="Pfam" id="PF12796">
    <property type="entry name" value="Ank_2"/>
    <property type="match status" value="2"/>
</dbReference>
<dbReference type="OrthoDB" id="341259at2759"/>
<dbReference type="PROSITE" id="PS50088">
    <property type="entry name" value="ANK_REPEAT"/>
    <property type="match status" value="5"/>
</dbReference>
<reference evidence="4" key="1">
    <citation type="submission" date="2020-06" db="EMBL/GenBank/DDBJ databases">
        <title>Draft genome sequences of strains closely related to Aspergillus parafelis and Aspergillus hiratsukae.</title>
        <authorList>
            <person name="Dos Santos R.A.C."/>
            <person name="Rivero-Menendez O."/>
            <person name="Steenwyk J.L."/>
            <person name="Mead M.E."/>
            <person name="Goldman G.H."/>
            <person name="Alastruey-Izquierdo A."/>
            <person name="Rokas A."/>
        </authorList>
    </citation>
    <scope>NUCLEOTIDE SEQUENCE</scope>
    <source>
        <strain evidence="4">CNM-CM5793</strain>
        <strain evidence="5">CNM-CM6106</strain>
    </source>
</reference>
<dbReference type="AlphaFoldDB" id="A0A8H6UK39"/>
<dbReference type="Proteomes" id="UP000662466">
    <property type="component" value="Unassembled WGS sequence"/>
</dbReference>
<dbReference type="EMBL" id="JACBAF010001661">
    <property type="protein sequence ID" value="KAF7174112.1"/>
    <property type="molecule type" value="Genomic_DNA"/>
</dbReference>
<feature type="repeat" description="ANK" evidence="3">
    <location>
        <begin position="568"/>
        <end position="600"/>
    </location>
</feature>
<feature type="repeat" description="ANK" evidence="3">
    <location>
        <begin position="534"/>
        <end position="567"/>
    </location>
</feature>
<gene>
    <name evidence="4" type="ORF">CNMCM5793_007260</name>
    <name evidence="5" type="ORF">CNMCM6106_008240</name>
</gene>
<keyword evidence="2 3" id="KW-0040">ANK repeat</keyword>
<name>A0A8H6UK39_9EURO</name>
<dbReference type="SUPFAM" id="SSF48403">
    <property type="entry name" value="Ankyrin repeat"/>
    <property type="match status" value="2"/>
</dbReference>
<dbReference type="Gene3D" id="1.25.40.20">
    <property type="entry name" value="Ankyrin repeat-containing domain"/>
    <property type="match status" value="4"/>
</dbReference>
<evidence type="ECO:0000313" key="6">
    <source>
        <dbReference type="Proteomes" id="UP000630445"/>
    </source>
</evidence>
<feature type="repeat" description="ANK" evidence="3">
    <location>
        <begin position="468"/>
        <end position="500"/>
    </location>
</feature>
<organism evidence="4 6">
    <name type="scientific">Aspergillus hiratsukae</name>
    <dbReference type="NCBI Taxonomy" id="1194566"/>
    <lineage>
        <taxon>Eukaryota</taxon>
        <taxon>Fungi</taxon>
        <taxon>Dikarya</taxon>
        <taxon>Ascomycota</taxon>
        <taxon>Pezizomycotina</taxon>
        <taxon>Eurotiomycetes</taxon>
        <taxon>Eurotiomycetidae</taxon>
        <taxon>Eurotiales</taxon>
        <taxon>Aspergillaceae</taxon>
        <taxon>Aspergillus</taxon>
        <taxon>Aspergillus subgen. Fumigati</taxon>
    </lineage>
</organism>
<dbReference type="PANTHER" id="PTHR24166:SF48">
    <property type="entry name" value="PROTEIN VAPYRIN"/>
    <property type="match status" value="1"/>
</dbReference>
<evidence type="ECO:0000256" key="3">
    <source>
        <dbReference type="PROSITE-ProRule" id="PRU00023"/>
    </source>
</evidence>